<protein>
    <submittedName>
        <fullName evidence="1">DUF721 domain-containing protein</fullName>
    </submittedName>
</protein>
<accession>A0A2U2HC19</accession>
<dbReference type="OrthoDB" id="8521216at2"/>
<evidence type="ECO:0000313" key="2">
    <source>
        <dbReference type="Proteomes" id="UP000241421"/>
    </source>
</evidence>
<dbReference type="EMBL" id="PXWF02000325">
    <property type="protein sequence ID" value="PWF40365.1"/>
    <property type="molecule type" value="Genomic_DNA"/>
</dbReference>
<keyword evidence="2" id="KW-1185">Reference proteome</keyword>
<organism evidence="1 2">
    <name type="scientific">Massilia glaciei</name>
    <dbReference type="NCBI Taxonomy" id="1524097"/>
    <lineage>
        <taxon>Bacteria</taxon>
        <taxon>Pseudomonadati</taxon>
        <taxon>Pseudomonadota</taxon>
        <taxon>Betaproteobacteria</taxon>
        <taxon>Burkholderiales</taxon>
        <taxon>Oxalobacteraceae</taxon>
        <taxon>Telluria group</taxon>
        <taxon>Massilia</taxon>
    </lineage>
</organism>
<dbReference type="Pfam" id="PF05258">
    <property type="entry name" value="DciA"/>
    <property type="match status" value="1"/>
</dbReference>
<dbReference type="Proteomes" id="UP000241421">
    <property type="component" value="Unassembled WGS sequence"/>
</dbReference>
<dbReference type="AlphaFoldDB" id="A0A2U2HC19"/>
<evidence type="ECO:0000313" key="1">
    <source>
        <dbReference type="EMBL" id="PWF40365.1"/>
    </source>
</evidence>
<name>A0A2U2HC19_9BURK</name>
<proteinExistence type="predicted"/>
<sequence length="168" mass="18508">MLRLMRFTSTNQRPTHIFGTKAPRTTLDATAFLQRNDRMASLLPTVMRMASLQKDCAAALPAMFDNCDILSFEDTQLVLATPSSAVAAKLKQQIPKLQTALRAKGWQINAIRLKVQVTRSIAPVVHTQQLVLPAQAVNAFAELGDALPETEQNKTLIAAVRAMAARRR</sequence>
<comment type="caution">
    <text evidence="1">The sequence shown here is derived from an EMBL/GenBank/DDBJ whole genome shotgun (WGS) entry which is preliminary data.</text>
</comment>
<reference evidence="1 2" key="1">
    <citation type="submission" date="2018-04" db="EMBL/GenBank/DDBJ databases">
        <title>Massilia violaceinigra sp. nov., a novel purple-pigmented bacterium isolated from Tianshan glacier, Xinjiang, China.</title>
        <authorList>
            <person name="Wang H."/>
        </authorList>
    </citation>
    <scope>NUCLEOTIDE SEQUENCE [LARGE SCALE GENOMIC DNA]</scope>
    <source>
        <strain evidence="1 2">B448-2</strain>
    </source>
</reference>
<dbReference type="InterPro" id="IPR007922">
    <property type="entry name" value="DciA-like"/>
</dbReference>
<gene>
    <name evidence="1" type="ORF">C7C56_026360</name>
</gene>